<dbReference type="Pfam" id="PF00665">
    <property type="entry name" value="rve"/>
    <property type="match status" value="1"/>
</dbReference>
<dbReference type="InterPro" id="IPR013103">
    <property type="entry name" value="RVT_2"/>
</dbReference>
<dbReference type="CDD" id="cd09272">
    <property type="entry name" value="RNase_HI_RT_Ty1"/>
    <property type="match status" value="2"/>
</dbReference>
<evidence type="ECO:0000256" key="1">
    <source>
        <dbReference type="ARBA" id="ARBA00022750"/>
    </source>
</evidence>
<dbReference type="SUPFAM" id="SSF53098">
    <property type="entry name" value="Ribonuclease H-like"/>
    <property type="match status" value="1"/>
</dbReference>
<organism evidence="4 5">
    <name type="scientific">Centaurea solstitialis</name>
    <name type="common">yellow star-thistle</name>
    <dbReference type="NCBI Taxonomy" id="347529"/>
    <lineage>
        <taxon>Eukaryota</taxon>
        <taxon>Viridiplantae</taxon>
        <taxon>Streptophyta</taxon>
        <taxon>Embryophyta</taxon>
        <taxon>Tracheophyta</taxon>
        <taxon>Spermatophyta</taxon>
        <taxon>Magnoliopsida</taxon>
        <taxon>eudicotyledons</taxon>
        <taxon>Gunneridae</taxon>
        <taxon>Pentapetalae</taxon>
        <taxon>asterids</taxon>
        <taxon>campanulids</taxon>
        <taxon>Asterales</taxon>
        <taxon>Asteraceae</taxon>
        <taxon>Carduoideae</taxon>
        <taxon>Cardueae</taxon>
        <taxon>Centaureinae</taxon>
        <taxon>Centaurea</taxon>
    </lineage>
</organism>
<keyword evidence="1" id="KW-0064">Aspartyl protease</keyword>
<feature type="compositionally biased region" description="Polar residues" evidence="2">
    <location>
        <begin position="1672"/>
        <end position="1686"/>
    </location>
</feature>
<dbReference type="InterPro" id="IPR012337">
    <property type="entry name" value="RNaseH-like_sf"/>
</dbReference>
<dbReference type="Pfam" id="PF13976">
    <property type="entry name" value="gag_pre-integrs"/>
    <property type="match status" value="1"/>
</dbReference>
<dbReference type="InterPro" id="IPR001584">
    <property type="entry name" value="Integrase_cat-core"/>
</dbReference>
<keyword evidence="1" id="KW-0645">Protease</keyword>
<gene>
    <name evidence="4" type="ORF">OSB04_002911</name>
</gene>
<dbReference type="PANTHER" id="PTHR11439:SF524">
    <property type="entry name" value="RNA-DIRECTED DNA POLYMERASE, PROTEIN KINASE RLK-PELLE-DLSV FAMILY"/>
    <property type="match status" value="1"/>
</dbReference>
<accession>A0AA38WTG7</accession>
<dbReference type="InterPro" id="IPR043502">
    <property type="entry name" value="DNA/RNA_pol_sf"/>
</dbReference>
<comment type="caution">
    <text evidence="4">The sequence shown here is derived from an EMBL/GenBank/DDBJ whole genome shotgun (WGS) entry which is preliminary data.</text>
</comment>
<dbReference type="SUPFAM" id="SSF56672">
    <property type="entry name" value="DNA/RNA polymerases"/>
    <property type="match status" value="2"/>
</dbReference>
<dbReference type="InterPro" id="IPR057670">
    <property type="entry name" value="SH3_retrovirus"/>
</dbReference>
<keyword evidence="5" id="KW-1185">Reference proteome</keyword>
<feature type="region of interest" description="Disordered" evidence="2">
    <location>
        <begin position="1632"/>
        <end position="1686"/>
    </location>
</feature>
<dbReference type="Pfam" id="PF07727">
    <property type="entry name" value="RVT_2"/>
    <property type="match status" value="2"/>
</dbReference>
<evidence type="ECO:0000313" key="4">
    <source>
        <dbReference type="EMBL" id="KAJ9566945.1"/>
    </source>
</evidence>
<dbReference type="InterPro" id="IPR025724">
    <property type="entry name" value="GAG-pre-integrase_dom"/>
</dbReference>
<sequence>MFPISIPFYSPEESLRLITGKWKLTGQNFPVWKLHLQNVLSAQGKLYVINKPMSRPKSNAPEEEFAEYFRFMADESDVMSILVFSMSPEFTGDLRVKFCHEVVRNVENQLGFYKHTGKLLIMQEILSLKLQKGQSVKNHLIEMRRLFKCLSRLGYKMTQEELVYLMWFSLTKEVQDTASAYMKEPKNDVDKVHEDILASLEPVPEPANLMDTDIIDELGDLSCPECGSEDICEHSMNIDQIEIGLSDAPGIFMIDCLITSYESWVIDTGSGNHICNHLQGFTRRKTLRKDRSNLRVGEGTPLIAEAVGSYSLSLPSGLVLELDNCYYIPNMIKNVLSFDLLVDQGFYYKYSYKMISVFKDNIFYFKATPVDGLYTVNLKDNNSEIYHISKRSKDIEDQTYLWHCRLGHINKKRVELLLKGGFLGNFDYKPFDNCESCLSGKMTKQPFNSENERATDLLEIIHTDVCGPFSHVARGGYRYFITFTDDFSRYGYVYLMRHKSETFEKFKEYQNEVQNLLDKRIKFLRSDHGGEYLSDEFDNHLMECGIVSQLTPPYTPQMNGVSERRNRTLLDMVRTMMCHSSLPISFWGHALETAAHILNRAPTKSVEKTPYELWKGKKPNISFLKIWGCEVYVKRPTSEKLKPKSDKCFFVGYPKTTVGYYFYNPEENKVFVAQNGKFLEEKFLSLENTRKDVDLQVVDEESTTPVVEPEIQHNNVEPQSEPIEEVQTQDLRRSSRVRQEPDRYLGFLVSQDSGDLNEPTSYGEAVSGSESEQWQEAMRAEMQSMYDNQVWELTDLPHHCKAVGRKWVFKKKTDMDGNVHTFKARLVAKGFTQTHGIDYDETFSPVAMLKSIRILMAISAYFNYEIWQMDVKTAFLNGKLTEDVYMEQPEGFEDPKNPNKVCKLLKSIYGLKQASRSWNLHFDDRIKEFGFTKSEFEPCVYTKFSGSIVTFLVLYVDDILLIGNDVPTLQSVKSWLSKCFQMKDLGEAAYILGIKIYRNRSKRLIGLSQSTYIGKILKKFRMDESKKGFIPMQHGIVLSKTQCPVSSQDQDKMKSVPYASAIGSIMYAMLCTRPDVAYSVSVTSRYQQNPGEPHWVAVKNILKYLRRTKEMFLVFGGTEDEISVTGYSDASFQTDRDDFRSQSGYVFTLNGGAISWKSSKQDTIADSTTEAEYIAASDAAKEAVWLRNFLSDLRVVASISRPIDIFCDNSGAVAQAKEPREHHKSRHVLRKYHLIREIIGRGDVRICKIPTEDNVADPLTKPLARVKHEAHANSIGIYGGLATLSRGVSSGVPPASFPEVYSQKCLRLPTEDYCQQLSDLANQLADVDQPVSDSRLVLQLVRGLPAEFNTTASLLTSRVLIGTKQSRCSMTRLSGLKLRKVTRTRFWLLRRRRLLTPPLQTLISNQTPPTSSPPIDEVHEDVVGSQIVGARVEEDHSSRTPGRVTLVTDFSPNSYAPPGFSQPAYNPLCPSDLSAAIANMQVNSSNMGWTSDVIDTGAVSHVTKDKGKIIIPDSIPVCRNILDLKTKKTLSRHNSTGTLYTFTPPQLPPQATFIASHNLPWHDRLGHPGAQLPNLINYITGPCGVFFSGILPIFEATAVWTLPLAKCTSHAMPINLPIQNPVTAPYPITYSRRSRKAQTSTHPTGPLNPPTTVPVPTPSSVPPTQPTPSVTNQHPMTTRSKSRSNHTVIHNTLSLSPVPTSYAKALTDPNWLHAKQTEYTDLQDNETWELVPRPRDHPVIRSMWLFRHKFKSDGSLERYKARLVVNGNSQTVGVDCDETFSPVVKPATIRTVLSLAVSRSWPIHQLDVKNAFLHGELQETVFMHQPPGFYDKRFPNHVCRLKKSLYGLKQEPRAWYTRFATFITSKGFHNNICDQSLFVYYQDPSNIAYLLLYVDDIVLTASNEGLLNNIIGTLSREFAMTDLGRLHHFLGIKVTHQKHDIFLSQAQYAKDIIAGASMSSCKPCSTPVDLSSKLSATDGQLFSDPTLYRSLAGALQYLTFTRPDLSYAVQQVCLFMHEPRDPHFAFMKRLIRYLQGTIDYGIKILRSDSHDLVAYSDADWGGCPDSRRSTSGYCVFLGDNLLSWSAKRQPTVSRSSVEAEYRGIANAVAETTWIRNLLFELHNPLSRASVVFCDNVSAVYLSNNPVQHQRTKHIEIDIHFVREKVRLGHIKVHVPSSMQYADIFTKGLSRELFQSFRSSLRVCPPPAQTAGVS</sequence>
<evidence type="ECO:0000256" key="2">
    <source>
        <dbReference type="SAM" id="MobiDB-lite"/>
    </source>
</evidence>
<proteinExistence type="predicted"/>
<reference evidence="4" key="1">
    <citation type="submission" date="2023-03" db="EMBL/GenBank/DDBJ databases">
        <title>Chromosome-scale reference genome and RAD-based genetic map of yellow starthistle (Centaurea solstitialis) reveal putative structural variation and QTLs associated with invader traits.</title>
        <authorList>
            <person name="Reatini B."/>
            <person name="Cang F.A."/>
            <person name="Jiang Q."/>
            <person name="Mckibben M.T.W."/>
            <person name="Barker M.S."/>
            <person name="Rieseberg L.H."/>
            <person name="Dlugosch K.M."/>
        </authorList>
    </citation>
    <scope>NUCLEOTIDE SEQUENCE</scope>
    <source>
        <strain evidence="4">CAN-66</strain>
        <tissue evidence="4">Leaf</tissue>
    </source>
</reference>
<dbReference type="Pfam" id="PF22936">
    <property type="entry name" value="Pol_BBD"/>
    <property type="match status" value="1"/>
</dbReference>
<dbReference type="PANTHER" id="PTHR11439">
    <property type="entry name" value="GAG-POL-RELATED RETROTRANSPOSON"/>
    <property type="match status" value="1"/>
</dbReference>
<dbReference type="PROSITE" id="PS50994">
    <property type="entry name" value="INTEGRASE"/>
    <property type="match status" value="1"/>
</dbReference>
<keyword evidence="1" id="KW-0378">Hydrolase</keyword>
<feature type="domain" description="Integrase catalytic" evidence="3">
    <location>
        <begin position="442"/>
        <end position="618"/>
    </location>
</feature>
<dbReference type="GO" id="GO:0004190">
    <property type="term" value="F:aspartic-type endopeptidase activity"/>
    <property type="evidence" value="ECO:0007669"/>
    <property type="project" value="UniProtKB-KW"/>
</dbReference>
<dbReference type="Proteomes" id="UP001172457">
    <property type="component" value="Chromosome 1"/>
</dbReference>
<dbReference type="InterPro" id="IPR054722">
    <property type="entry name" value="PolX-like_BBD"/>
</dbReference>
<name>A0AA38WTG7_9ASTR</name>
<dbReference type="InterPro" id="IPR036397">
    <property type="entry name" value="RNaseH_sf"/>
</dbReference>
<dbReference type="Pfam" id="PF25597">
    <property type="entry name" value="SH3_retrovirus"/>
    <property type="match status" value="1"/>
</dbReference>
<evidence type="ECO:0000313" key="5">
    <source>
        <dbReference type="Proteomes" id="UP001172457"/>
    </source>
</evidence>
<dbReference type="EMBL" id="JARYMX010000001">
    <property type="protein sequence ID" value="KAJ9566945.1"/>
    <property type="molecule type" value="Genomic_DNA"/>
</dbReference>
<feature type="compositionally biased region" description="Pro residues" evidence="2">
    <location>
        <begin position="1646"/>
        <end position="1666"/>
    </location>
</feature>
<dbReference type="GO" id="GO:0015074">
    <property type="term" value="P:DNA integration"/>
    <property type="evidence" value="ECO:0007669"/>
    <property type="project" value="InterPro"/>
</dbReference>
<dbReference type="Gene3D" id="3.30.420.10">
    <property type="entry name" value="Ribonuclease H-like superfamily/Ribonuclease H"/>
    <property type="match status" value="1"/>
</dbReference>
<evidence type="ECO:0000259" key="3">
    <source>
        <dbReference type="PROSITE" id="PS50994"/>
    </source>
</evidence>
<dbReference type="GO" id="GO:0003676">
    <property type="term" value="F:nucleic acid binding"/>
    <property type="evidence" value="ECO:0007669"/>
    <property type="project" value="InterPro"/>
</dbReference>
<protein>
    <recommendedName>
        <fullName evidence="3">Integrase catalytic domain-containing protein</fullName>
    </recommendedName>
</protein>